<protein>
    <submittedName>
        <fullName evidence="1">Putative ovule protein</fullName>
    </submittedName>
</protein>
<organism evidence="1">
    <name type="scientific">Solanum chacoense</name>
    <name type="common">Chaco potato</name>
    <dbReference type="NCBI Taxonomy" id="4108"/>
    <lineage>
        <taxon>Eukaryota</taxon>
        <taxon>Viridiplantae</taxon>
        <taxon>Streptophyta</taxon>
        <taxon>Embryophyta</taxon>
        <taxon>Tracheophyta</taxon>
        <taxon>Spermatophyta</taxon>
        <taxon>Magnoliopsida</taxon>
        <taxon>eudicotyledons</taxon>
        <taxon>Gunneridae</taxon>
        <taxon>Pentapetalae</taxon>
        <taxon>asterids</taxon>
        <taxon>lamiids</taxon>
        <taxon>Solanales</taxon>
        <taxon>Solanaceae</taxon>
        <taxon>Solanoideae</taxon>
        <taxon>Solaneae</taxon>
        <taxon>Solanum</taxon>
    </lineage>
</organism>
<dbReference type="EMBL" id="GEDG01013259">
    <property type="protein sequence ID" value="JAP25468.1"/>
    <property type="molecule type" value="Transcribed_RNA"/>
</dbReference>
<name>A0A0V0HYH8_SOLCH</name>
<evidence type="ECO:0000313" key="1">
    <source>
        <dbReference type="EMBL" id="JAP25468.1"/>
    </source>
</evidence>
<dbReference type="AlphaFoldDB" id="A0A0V0HYH8"/>
<sequence>MIRIITINKKKKLENSFWCLKLKNLQHENASLISLVFYHFMFDYFGINKDDGKVYLLHNQILNMIRNQVLLRVPSEAFPRCQTIISELVHTRGIQRIKCNYVS</sequence>
<reference evidence="1" key="1">
    <citation type="submission" date="2015-12" db="EMBL/GenBank/DDBJ databases">
        <title>Gene expression during late stages of embryo sac development: a critical building block for successful pollen-pistil interactions.</title>
        <authorList>
            <person name="Liu Y."/>
            <person name="Joly V."/>
            <person name="Sabar M."/>
            <person name="Matton D.P."/>
        </authorList>
    </citation>
    <scope>NUCLEOTIDE SEQUENCE</scope>
</reference>
<proteinExistence type="predicted"/>
<accession>A0A0V0HYH8</accession>
<dbReference type="EMBL" id="GEDG01020647">
    <property type="protein sequence ID" value="JAP18953.1"/>
    <property type="molecule type" value="Transcribed_RNA"/>
</dbReference>